<dbReference type="InterPro" id="IPR005471">
    <property type="entry name" value="Tscrpt_reg_IclR_N"/>
</dbReference>
<dbReference type="InterPro" id="IPR036388">
    <property type="entry name" value="WH-like_DNA-bd_sf"/>
</dbReference>
<dbReference type="Gene3D" id="1.10.10.10">
    <property type="entry name" value="Winged helix-like DNA-binding domain superfamily/Winged helix DNA-binding domain"/>
    <property type="match status" value="1"/>
</dbReference>
<evidence type="ECO:0000259" key="6">
    <source>
        <dbReference type="PROSITE" id="PS51078"/>
    </source>
</evidence>
<evidence type="ECO:0000256" key="1">
    <source>
        <dbReference type="ARBA" id="ARBA00023015"/>
    </source>
</evidence>
<keyword evidence="8" id="KW-1185">Reference proteome</keyword>
<dbReference type="OrthoDB" id="9807558at2"/>
<accession>A0A4R9A4S9</accession>
<keyword evidence="1" id="KW-0805">Transcription regulation</keyword>
<evidence type="ECO:0000313" key="8">
    <source>
        <dbReference type="Proteomes" id="UP000297447"/>
    </source>
</evidence>
<dbReference type="Pfam" id="PF09339">
    <property type="entry name" value="HTH_IclR"/>
    <property type="match status" value="1"/>
</dbReference>
<dbReference type="EMBL" id="SOHE01000029">
    <property type="protein sequence ID" value="TFD52278.1"/>
    <property type="molecule type" value="Genomic_DNA"/>
</dbReference>
<dbReference type="SMART" id="SM00346">
    <property type="entry name" value="HTH_ICLR"/>
    <property type="match status" value="1"/>
</dbReference>
<protein>
    <submittedName>
        <fullName evidence="7">IclR family transcriptional regulator</fullName>
    </submittedName>
</protein>
<reference evidence="7 8" key="1">
    <citation type="submission" date="2019-03" db="EMBL/GenBank/DDBJ databases">
        <title>Genomics of glacier-inhabiting Cryobacterium strains.</title>
        <authorList>
            <person name="Liu Q."/>
            <person name="Xin Y.-H."/>
        </authorList>
    </citation>
    <scope>NUCLEOTIDE SEQUENCE [LARGE SCALE GENOMIC DNA]</scope>
    <source>
        <strain evidence="7 8">Hh14</strain>
    </source>
</reference>
<dbReference type="GO" id="GO:0003677">
    <property type="term" value="F:DNA binding"/>
    <property type="evidence" value="ECO:0007669"/>
    <property type="project" value="UniProtKB-KW"/>
</dbReference>
<sequence>MDENLDSSREERTAVDKALSLLSAFGAEADTGIGVSELARRSHLSKSTAFRLLGMLERNGAVERAGTNYRLGPLLHSLGSQVYSPAHDNIRNALTPYLMELYETAHQTVHLAVLHGTDVIYLNKLFGHRPLRSPSRIGGRVPAYCTGVGKVLLAYNFENTELTLARPLSAWTPKTITDPDKFRAALAKIRAEGIGYDDEESVLGLSCVAAPILGPNGKPIAALSISGQTGKFSPASQAHTLRKVCFAASRALAATAKTPRTPAANTTTPGVRALAHSSAGVGG</sequence>
<comment type="caution">
    <text evidence="7">The sequence shown here is derived from an EMBL/GenBank/DDBJ whole genome shotgun (WGS) entry which is preliminary data.</text>
</comment>
<dbReference type="InterPro" id="IPR050707">
    <property type="entry name" value="HTH_MetabolicPath_Reg"/>
</dbReference>
<feature type="compositionally biased region" description="Low complexity" evidence="4">
    <location>
        <begin position="257"/>
        <end position="269"/>
    </location>
</feature>
<dbReference type="SUPFAM" id="SSF55781">
    <property type="entry name" value="GAF domain-like"/>
    <property type="match status" value="1"/>
</dbReference>
<dbReference type="InterPro" id="IPR029016">
    <property type="entry name" value="GAF-like_dom_sf"/>
</dbReference>
<evidence type="ECO:0000256" key="4">
    <source>
        <dbReference type="SAM" id="MobiDB-lite"/>
    </source>
</evidence>
<feature type="domain" description="HTH iclR-type" evidence="5">
    <location>
        <begin position="12"/>
        <end position="73"/>
    </location>
</feature>
<dbReference type="InterPro" id="IPR014757">
    <property type="entry name" value="Tscrpt_reg_IclR_C"/>
</dbReference>
<dbReference type="PANTHER" id="PTHR30136">
    <property type="entry name" value="HELIX-TURN-HELIX TRANSCRIPTIONAL REGULATOR, ICLR FAMILY"/>
    <property type="match status" value="1"/>
</dbReference>
<dbReference type="PROSITE" id="PS51077">
    <property type="entry name" value="HTH_ICLR"/>
    <property type="match status" value="1"/>
</dbReference>
<name>A0A4R9A4S9_9MICO</name>
<feature type="region of interest" description="Disordered" evidence="4">
    <location>
        <begin position="257"/>
        <end position="283"/>
    </location>
</feature>
<dbReference type="Pfam" id="PF01614">
    <property type="entry name" value="IclR_C"/>
    <property type="match status" value="1"/>
</dbReference>
<dbReference type="RefSeq" id="WP_134518789.1">
    <property type="nucleotide sequence ID" value="NZ_SOHE01000029.1"/>
</dbReference>
<evidence type="ECO:0000313" key="7">
    <source>
        <dbReference type="EMBL" id="TFD52278.1"/>
    </source>
</evidence>
<dbReference type="InterPro" id="IPR036390">
    <property type="entry name" value="WH_DNA-bd_sf"/>
</dbReference>
<evidence type="ECO:0000259" key="5">
    <source>
        <dbReference type="PROSITE" id="PS51077"/>
    </source>
</evidence>
<keyword evidence="2" id="KW-0238">DNA-binding</keyword>
<dbReference type="GO" id="GO:0003700">
    <property type="term" value="F:DNA-binding transcription factor activity"/>
    <property type="evidence" value="ECO:0007669"/>
    <property type="project" value="TreeGrafter"/>
</dbReference>
<evidence type="ECO:0000256" key="3">
    <source>
        <dbReference type="ARBA" id="ARBA00023163"/>
    </source>
</evidence>
<gene>
    <name evidence="7" type="ORF">E3T55_06650</name>
</gene>
<dbReference type="PROSITE" id="PS51078">
    <property type="entry name" value="ICLR_ED"/>
    <property type="match status" value="1"/>
</dbReference>
<dbReference type="Gene3D" id="3.30.450.40">
    <property type="match status" value="1"/>
</dbReference>
<dbReference type="GO" id="GO:0045892">
    <property type="term" value="P:negative regulation of DNA-templated transcription"/>
    <property type="evidence" value="ECO:0007669"/>
    <property type="project" value="TreeGrafter"/>
</dbReference>
<organism evidence="7 8">
    <name type="scientific">Cryobacterium frigoriphilum</name>
    <dbReference type="NCBI Taxonomy" id="1259150"/>
    <lineage>
        <taxon>Bacteria</taxon>
        <taxon>Bacillati</taxon>
        <taxon>Actinomycetota</taxon>
        <taxon>Actinomycetes</taxon>
        <taxon>Micrococcales</taxon>
        <taxon>Microbacteriaceae</taxon>
        <taxon>Cryobacterium</taxon>
    </lineage>
</organism>
<dbReference type="PANTHER" id="PTHR30136:SF24">
    <property type="entry name" value="HTH-TYPE TRANSCRIPTIONAL REPRESSOR ALLR"/>
    <property type="match status" value="1"/>
</dbReference>
<keyword evidence="3" id="KW-0804">Transcription</keyword>
<dbReference type="SUPFAM" id="SSF46785">
    <property type="entry name" value="Winged helix' DNA-binding domain"/>
    <property type="match status" value="1"/>
</dbReference>
<dbReference type="AlphaFoldDB" id="A0A4R9A4S9"/>
<dbReference type="Proteomes" id="UP000297447">
    <property type="component" value="Unassembled WGS sequence"/>
</dbReference>
<evidence type="ECO:0000256" key="2">
    <source>
        <dbReference type="ARBA" id="ARBA00023125"/>
    </source>
</evidence>
<feature type="domain" description="IclR-ED" evidence="6">
    <location>
        <begin position="74"/>
        <end position="258"/>
    </location>
</feature>
<proteinExistence type="predicted"/>